<comment type="caution">
    <text evidence="2">The sequence shown here is derived from an EMBL/GenBank/DDBJ whole genome shotgun (WGS) entry which is preliminary data.</text>
</comment>
<sequence length="111" mass="11730">MAKEAVLEREWARSPWQRGRDSAPLLGEVGEKETGGGGDRVQGGVGAGSADWGQGGAGRVSEAEGRGGSGGLALEQLGLVRPEQRERTGKEDEQEEGTRKKERKTKGGKEN</sequence>
<feature type="compositionally biased region" description="Gly residues" evidence="1">
    <location>
        <begin position="35"/>
        <end position="58"/>
    </location>
</feature>
<keyword evidence="3" id="KW-1185">Reference proteome</keyword>
<reference evidence="2 3" key="1">
    <citation type="submission" date="2019-11" db="EMBL/GenBank/DDBJ databases">
        <title>Whole genome sequence of Oryza granulata.</title>
        <authorList>
            <person name="Li W."/>
        </authorList>
    </citation>
    <scope>NUCLEOTIDE SEQUENCE [LARGE SCALE GENOMIC DNA]</scope>
    <source>
        <strain evidence="3">cv. Menghai</strain>
        <tissue evidence="2">Leaf</tissue>
    </source>
</reference>
<dbReference type="Proteomes" id="UP000479710">
    <property type="component" value="Unassembled WGS sequence"/>
</dbReference>
<evidence type="ECO:0000256" key="1">
    <source>
        <dbReference type="SAM" id="MobiDB-lite"/>
    </source>
</evidence>
<dbReference type="AlphaFoldDB" id="A0A6G1EA77"/>
<evidence type="ECO:0000313" key="2">
    <source>
        <dbReference type="EMBL" id="KAF0921486.1"/>
    </source>
</evidence>
<evidence type="ECO:0000313" key="3">
    <source>
        <dbReference type="Proteomes" id="UP000479710"/>
    </source>
</evidence>
<protein>
    <submittedName>
        <fullName evidence="2">Uncharacterized protein</fullName>
    </submittedName>
</protein>
<proteinExistence type="predicted"/>
<feature type="compositionally biased region" description="Basic and acidic residues" evidence="1">
    <location>
        <begin position="82"/>
        <end position="111"/>
    </location>
</feature>
<dbReference type="EMBL" id="SPHZ02000004">
    <property type="protein sequence ID" value="KAF0921486.1"/>
    <property type="molecule type" value="Genomic_DNA"/>
</dbReference>
<gene>
    <name evidence="2" type="ORF">E2562_007024</name>
</gene>
<feature type="compositionally biased region" description="Basic and acidic residues" evidence="1">
    <location>
        <begin position="1"/>
        <end position="12"/>
    </location>
</feature>
<accession>A0A6G1EA77</accession>
<name>A0A6G1EA77_9ORYZ</name>
<feature type="region of interest" description="Disordered" evidence="1">
    <location>
        <begin position="1"/>
        <end position="111"/>
    </location>
</feature>
<organism evidence="2 3">
    <name type="scientific">Oryza meyeriana var. granulata</name>
    <dbReference type="NCBI Taxonomy" id="110450"/>
    <lineage>
        <taxon>Eukaryota</taxon>
        <taxon>Viridiplantae</taxon>
        <taxon>Streptophyta</taxon>
        <taxon>Embryophyta</taxon>
        <taxon>Tracheophyta</taxon>
        <taxon>Spermatophyta</taxon>
        <taxon>Magnoliopsida</taxon>
        <taxon>Liliopsida</taxon>
        <taxon>Poales</taxon>
        <taxon>Poaceae</taxon>
        <taxon>BOP clade</taxon>
        <taxon>Oryzoideae</taxon>
        <taxon>Oryzeae</taxon>
        <taxon>Oryzinae</taxon>
        <taxon>Oryza</taxon>
        <taxon>Oryza meyeriana</taxon>
    </lineage>
</organism>